<comment type="caution">
    <text evidence="2">The sequence shown here is derived from an EMBL/GenBank/DDBJ whole genome shotgun (WGS) entry which is preliminary data.</text>
</comment>
<dbReference type="Pfam" id="PF12937">
    <property type="entry name" value="F-box-like"/>
    <property type="match status" value="1"/>
</dbReference>
<dbReference type="EMBL" id="CAJMWY010001024">
    <property type="protein sequence ID" value="CAE6455939.1"/>
    <property type="molecule type" value="Genomic_DNA"/>
</dbReference>
<dbReference type="Gene3D" id="1.20.1280.50">
    <property type="match status" value="1"/>
</dbReference>
<organism evidence="2 3">
    <name type="scientific">Rhizoctonia solani</name>
    <dbReference type="NCBI Taxonomy" id="456999"/>
    <lineage>
        <taxon>Eukaryota</taxon>
        <taxon>Fungi</taxon>
        <taxon>Dikarya</taxon>
        <taxon>Basidiomycota</taxon>
        <taxon>Agaricomycotina</taxon>
        <taxon>Agaricomycetes</taxon>
        <taxon>Cantharellales</taxon>
        <taxon>Ceratobasidiaceae</taxon>
        <taxon>Rhizoctonia</taxon>
    </lineage>
</organism>
<name>A0A8H3GKY7_9AGAM</name>
<dbReference type="InterPro" id="IPR001810">
    <property type="entry name" value="F-box_dom"/>
</dbReference>
<evidence type="ECO:0000313" key="3">
    <source>
        <dbReference type="Proteomes" id="UP000663861"/>
    </source>
</evidence>
<evidence type="ECO:0000313" key="2">
    <source>
        <dbReference type="EMBL" id="CAE6455939.1"/>
    </source>
</evidence>
<proteinExistence type="predicted"/>
<accession>A0A8H3GKY7</accession>
<protein>
    <recommendedName>
        <fullName evidence="1">F-box domain-containing protein</fullName>
    </recommendedName>
</protein>
<reference evidence="2" key="1">
    <citation type="submission" date="2021-01" db="EMBL/GenBank/DDBJ databases">
        <authorList>
            <person name="Kaushik A."/>
        </authorList>
    </citation>
    <scope>NUCLEOTIDE SEQUENCE</scope>
    <source>
        <strain evidence="2">AG4-RS23</strain>
    </source>
</reference>
<dbReference type="AlphaFoldDB" id="A0A8H3GKY7"/>
<evidence type="ECO:0000259" key="1">
    <source>
        <dbReference type="Pfam" id="PF12937"/>
    </source>
</evidence>
<gene>
    <name evidence="2" type="ORF">RDB_LOCUS61584</name>
</gene>
<sequence>MNLRLQSASNRLEAALGQYLRESFAMQESSTEEVTELSFRGPFVSVDLLRQVDLFEQKIRRARAAIGFARNCSPRTVYINRLPPELLRWIFYCLVASEPCIVDGVGSLPKNPLRISLVCTYWRQIAITSPNLWSHIDISARILQDNRTLSCIQTFLSRAGHTPLYLHIKCETYDDTEGHSKDQVNATLGEFITPLVPRTRELKCSMGVDSPSEQDSQFYQSFMSHFLNKDTTLGKLTTLDITINSYNRTFYIQTAEHPQSSDTLVLEMSPHQLEDLLLPVTVLRLRSIVPHWASKAFHGLIELRLLAFGDSPRIHESQLVTILKHSPELRVFEFGTNIEFTDLTLEPVALDSLEMLVTHFITYSQLGKFLRLLETGPNPLFVSIDSPYMDVELNDNIKRFFSYSNVTRLYTSHFDNFSQSLELVNLSHTIKTLAMTSPGYDSWILDSQSELSTQVCLDALYLMGSFELEVNQLQGVARCPSIRKVIIWGNYQITRGGRPILNKRLLQKELSDLGLDIEILPADVPCSMDPFQP</sequence>
<dbReference type="InterPro" id="IPR036047">
    <property type="entry name" value="F-box-like_dom_sf"/>
</dbReference>
<dbReference type="Proteomes" id="UP000663861">
    <property type="component" value="Unassembled WGS sequence"/>
</dbReference>
<feature type="domain" description="F-box" evidence="1">
    <location>
        <begin position="79"/>
        <end position="138"/>
    </location>
</feature>
<dbReference type="SUPFAM" id="SSF81383">
    <property type="entry name" value="F-box domain"/>
    <property type="match status" value="1"/>
</dbReference>